<keyword evidence="2" id="KW-1185">Reference proteome</keyword>
<reference evidence="2" key="1">
    <citation type="journal article" date="2022" name="Mol. Ecol. Resour.">
        <title>The genomes of chicory, endive, great burdock and yacon provide insights into Asteraceae palaeo-polyploidization history and plant inulin production.</title>
        <authorList>
            <person name="Fan W."/>
            <person name="Wang S."/>
            <person name="Wang H."/>
            <person name="Wang A."/>
            <person name="Jiang F."/>
            <person name="Liu H."/>
            <person name="Zhao H."/>
            <person name="Xu D."/>
            <person name="Zhang Y."/>
        </authorList>
    </citation>
    <scope>NUCLEOTIDE SEQUENCE [LARGE SCALE GENOMIC DNA]</scope>
    <source>
        <strain evidence="2">cv. Punajuju</strain>
    </source>
</reference>
<proteinExistence type="predicted"/>
<protein>
    <submittedName>
        <fullName evidence="1">Uncharacterized protein</fullName>
    </submittedName>
</protein>
<name>A0ACB9E2I1_CICIN</name>
<accession>A0ACB9E2I1</accession>
<reference evidence="1 2" key="2">
    <citation type="journal article" date="2022" name="Mol. Ecol. Resour.">
        <title>The genomes of chicory, endive, great burdock and yacon provide insights into Asteraceae paleo-polyploidization history and plant inulin production.</title>
        <authorList>
            <person name="Fan W."/>
            <person name="Wang S."/>
            <person name="Wang H."/>
            <person name="Wang A."/>
            <person name="Jiang F."/>
            <person name="Liu H."/>
            <person name="Zhao H."/>
            <person name="Xu D."/>
            <person name="Zhang Y."/>
        </authorList>
    </citation>
    <scope>NUCLEOTIDE SEQUENCE [LARGE SCALE GENOMIC DNA]</scope>
    <source>
        <strain evidence="2">cv. Punajuju</strain>
        <tissue evidence="1">Leaves</tissue>
    </source>
</reference>
<dbReference type="EMBL" id="CM042012">
    <property type="protein sequence ID" value="KAI3753149.1"/>
    <property type="molecule type" value="Genomic_DNA"/>
</dbReference>
<evidence type="ECO:0000313" key="1">
    <source>
        <dbReference type="EMBL" id="KAI3753149.1"/>
    </source>
</evidence>
<dbReference type="Proteomes" id="UP001055811">
    <property type="component" value="Linkage Group LG04"/>
</dbReference>
<evidence type="ECO:0000313" key="2">
    <source>
        <dbReference type="Proteomes" id="UP001055811"/>
    </source>
</evidence>
<organism evidence="1 2">
    <name type="scientific">Cichorium intybus</name>
    <name type="common">Chicory</name>
    <dbReference type="NCBI Taxonomy" id="13427"/>
    <lineage>
        <taxon>Eukaryota</taxon>
        <taxon>Viridiplantae</taxon>
        <taxon>Streptophyta</taxon>
        <taxon>Embryophyta</taxon>
        <taxon>Tracheophyta</taxon>
        <taxon>Spermatophyta</taxon>
        <taxon>Magnoliopsida</taxon>
        <taxon>eudicotyledons</taxon>
        <taxon>Gunneridae</taxon>
        <taxon>Pentapetalae</taxon>
        <taxon>asterids</taxon>
        <taxon>campanulids</taxon>
        <taxon>Asterales</taxon>
        <taxon>Asteraceae</taxon>
        <taxon>Cichorioideae</taxon>
        <taxon>Cichorieae</taxon>
        <taxon>Cichoriinae</taxon>
        <taxon>Cichorium</taxon>
    </lineage>
</organism>
<comment type="caution">
    <text evidence="1">The sequence shown here is derived from an EMBL/GenBank/DDBJ whole genome shotgun (WGS) entry which is preliminary data.</text>
</comment>
<gene>
    <name evidence="1" type="ORF">L2E82_25194</name>
</gene>
<sequence>MLHQTADCSFADLASTPSDYIFGDCIFHSFSDFFLHQHLSLLGFDSQNGIPRRLFGKGGFDAGFKPCALAYNVLIQFWGGNGFQKIEKIKDPSRPSRQLEELTGKMRECKRYASNIENKRVDLFRGPAKGFEEDNGLLASYRTMSRIVNELDSIHFSIKMASQLVKEIGRQVRAPD</sequence>